<dbReference type="AlphaFoldDB" id="A0A9W4T400"/>
<keyword evidence="1" id="KW-0489">Methyltransferase</keyword>
<dbReference type="GO" id="GO:0032259">
    <property type="term" value="P:methylation"/>
    <property type="evidence" value="ECO:0007669"/>
    <property type="project" value="UniProtKB-KW"/>
</dbReference>
<dbReference type="Pfam" id="PF01555">
    <property type="entry name" value="N6_N4_Mtase"/>
    <property type="match status" value="1"/>
</dbReference>
<dbReference type="EMBL" id="CAMKVN010008021">
    <property type="protein sequence ID" value="CAI2192099.1"/>
    <property type="molecule type" value="Genomic_DNA"/>
</dbReference>
<evidence type="ECO:0000256" key="1">
    <source>
        <dbReference type="ARBA" id="ARBA00022603"/>
    </source>
</evidence>
<evidence type="ECO:0000313" key="5">
    <source>
        <dbReference type="Proteomes" id="UP001153678"/>
    </source>
</evidence>
<dbReference type="Proteomes" id="UP001153678">
    <property type="component" value="Unassembled WGS sequence"/>
</dbReference>
<dbReference type="SUPFAM" id="SSF53335">
    <property type="entry name" value="S-adenosyl-L-methionine-dependent methyltransferases"/>
    <property type="match status" value="1"/>
</dbReference>
<keyword evidence="2" id="KW-0808">Transferase</keyword>
<evidence type="ECO:0000313" key="4">
    <source>
        <dbReference type="EMBL" id="CAI2192099.1"/>
    </source>
</evidence>
<gene>
    <name evidence="4" type="ORF">FWILDA_LOCUS15405</name>
</gene>
<accession>A0A9W4T400</accession>
<dbReference type="GO" id="GO:0003677">
    <property type="term" value="F:DNA binding"/>
    <property type="evidence" value="ECO:0007669"/>
    <property type="project" value="InterPro"/>
</dbReference>
<dbReference type="InterPro" id="IPR002941">
    <property type="entry name" value="DNA_methylase_N4/N6"/>
</dbReference>
<sequence length="42" mass="4754">SDKTINNNSNYLHTRRLCVLDYFAGSGTTAAVAQKLKRKWVI</sequence>
<dbReference type="GO" id="GO:0008170">
    <property type="term" value="F:N-methyltransferase activity"/>
    <property type="evidence" value="ECO:0007669"/>
    <property type="project" value="InterPro"/>
</dbReference>
<evidence type="ECO:0000259" key="3">
    <source>
        <dbReference type="Pfam" id="PF01555"/>
    </source>
</evidence>
<name>A0A9W4T400_9GLOM</name>
<feature type="non-terminal residue" evidence="4">
    <location>
        <position position="1"/>
    </location>
</feature>
<organism evidence="4 5">
    <name type="scientific">Funneliformis geosporum</name>
    <dbReference type="NCBI Taxonomy" id="1117311"/>
    <lineage>
        <taxon>Eukaryota</taxon>
        <taxon>Fungi</taxon>
        <taxon>Fungi incertae sedis</taxon>
        <taxon>Mucoromycota</taxon>
        <taxon>Glomeromycotina</taxon>
        <taxon>Glomeromycetes</taxon>
        <taxon>Glomerales</taxon>
        <taxon>Glomeraceae</taxon>
        <taxon>Funneliformis</taxon>
    </lineage>
</organism>
<evidence type="ECO:0000256" key="2">
    <source>
        <dbReference type="ARBA" id="ARBA00022679"/>
    </source>
</evidence>
<proteinExistence type="predicted"/>
<protein>
    <submittedName>
        <fullName evidence="4">5893_t:CDS:1</fullName>
    </submittedName>
</protein>
<reference evidence="4" key="1">
    <citation type="submission" date="2022-08" db="EMBL/GenBank/DDBJ databases">
        <authorList>
            <person name="Kallberg Y."/>
            <person name="Tangrot J."/>
            <person name="Rosling A."/>
        </authorList>
    </citation>
    <scope>NUCLEOTIDE SEQUENCE</scope>
    <source>
        <strain evidence="4">Wild A</strain>
    </source>
</reference>
<dbReference type="InterPro" id="IPR029063">
    <property type="entry name" value="SAM-dependent_MTases_sf"/>
</dbReference>
<keyword evidence="5" id="KW-1185">Reference proteome</keyword>
<dbReference type="Gene3D" id="3.40.50.150">
    <property type="entry name" value="Vaccinia Virus protein VP39"/>
    <property type="match status" value="1"/>
</dbReference>
<comment type="caution">
    <text evidence="4">The sequence shown here is derived from an EMBL/GenBank/DDBJ whole genome shotgun (WGS) entry which is preliminary data.</text>
</comment>
<feature type="domain" description="DNA methylase N-4/N-6" evidence="3">
    <location>
        <begin position="18"/>
        <end position="41"/>
    </location>
</feature>